<keyword evidence="4" id="KW-1185">Reference proteome</keyword>
<evidence type="ECO:0000256" key="1">
    <source>
        <dbReference type="SAM" id="Phobius"/>
    </source>
</evidence>
<keyword evidence="1" id="KW-0472">Membrane</keyword>
<keyword evidence="1" id="KW-1133">Transmembrane helix</keyword>
<feature type="transmembrane region" description="Helical" evidence="1">
    <location>
        <begin position="487"/>
        <end position="514"/>
    </location>
</feature>
<reference evidence="4" key="1">
    <citation type="journal article" date="2019" name="Int. J. Syst. Evol. Microbiol.">
        <title>The Global Catalogue of Microorganisms (GCM) 10K type strain sequencing project: providing services to taxonomists for standard genome sequencing and annotation.</title>
        <authorList>
            <consortium name="The Broad Institute Genomics Platform"/>
            <consortium name="The Broad Institute Genome Sequencing Center for Infectious Disease"/>
            <person name="Wu L."/>
            <person name="Ma J."/>
        </authorList>
    </citation>
    <scope>NUCLEOTIDE SEQUENCE [LARGE SCALE GENOMIC DNA]</scope>
    <source>
        <strain evidence="4">XZYJ18</strain>
    </source>
</reference>
<dbReference type="InterPro" id="IPR012338">
    <property type="entry name" value="Beta-lactam/transpept-like"/>
</dbReference>
<organism evidence="3 4">
    <name type="scientific">Nocardiopsis mangrovi</name>
    <dbReference type="NCBI Taxonomy" id="1179818"/>
    <lineage>
        <taxon>Bacteria</taxon>
        <taxon>Bacillati</taxon>
        <taxon>Actinomycetota</taxon>
        <taxon>Actinomycetes</taxon>
        <taxon>Streptosporangiales</taxon>
        <taxon>Nocardiopsidaceae</taxon>
        <taxon>Nocardiopsis</taxon>
    </lineage>
</organism>
<dbReference type="EMBL" id="JBHSFQ010000058">
    <property type="protein sequence ID" value="MFC4566020.1"/>
    <property type="molecule type" value="Genomic_DNA"/>
</dbReference>
<feature type="transmembrane region" description="Helical" evidence="1">
    <location>
        <begin position="434"/>
        <end position="451"/>
    </location>
</feature>
<evidence type="ECO:0000313" key="3">
    <source>
        <dbReference type="EMBL" id="MFC4566020.1"/>
    </source>
</evidence>
<evidence type="ECO:0000313" key="4">
    <source>
        <dbReference type="Proteomes" id="UP001595923"/>
    </source>
</evidence>
<dbReference type="PANTHER" id="PTHR46825">
    <property type="entry name" value="D-ALANYL-D-ALANINE-CARBOXYPEPTIDASE/ENDOPEPTIDASE AMPH"/>
    <property type="match status" value="1"/>
</dbReference>
<feature type="domain" description="Beta-lactamase-related" evidence="2">
    <location>
        <begin position="60"/>
        <end position="362"/>
    </location>
</feature>
<dbReference type="Gene3D" id="3.40.710.10">
    <property type="entry name" value="DD-peptidase/beta-lactamase superfamily"/>
    <property type="match status" value="1"/>
</dbReference>
<dbReference type="InterPro" id="IPR050491">
    <property type="entry name" value="AmpC-like"/>
</dbReference>
<evidence type="ECO:0000259" key="2">
    <source>
        <dbReference type="Pfam" id="PF00144"/>
    </source>
</evidence>
<dbReference type="EC" id="3.-.-.-" evidence="3"/>
<comment type="caution">
    <text evidence="3">The sequence shown here is derived from an EMBL/GenBank/DDBJ whole genome shotgun (WGS) entry which is preliminary data.</text>
</comment>
<protein>
    <submittedName>
        <fullName evidence="3">Serine hydrolase domain-containing protein</fullName>
        <ecNumber evidence="3">3.-.-.-</ecNumber>
    </submittedName>
</protein>
<proteinExistence type="predicted"/>
<dbReference type="SUPFAM" id="SSF56601">
    <property type="entry name" value="beta-lactamase/transpeptidase-like"/>
    <property type="match status" value="1"/>
</dbReference>
<accession>A0ABV9E491</accession>
<dbReference type="GO" id="GO:0016787">
    <property type="term" value="F:hydrolase activity"/>
    <property type="evidence" value="ECO:0007669"/>
    <property type="project" value="UniProtKB-KW"/>
</dbReference>
<dbReference type="PANTHER" id="PTHR46825:SF9">
    <property type="entry name" value="BETA-LACTAMASE-RELATED DOMAIN-CONTAINING PROTEIN"/>
    <property type="match status" value="1"/>
</dbReference>
<name>A0ABV9E491_9ACTN</name>
<dbReference type="Pfam" id="PF00144">
    <property type="entry name" value="Beta-lactamase"/>
    <property type="match status" value="1"/>
</dbReference>
<dbReference type="Proteomes" id="UP001595923">
    <property type="component" value="Unassembled WGS sequence"/>
</dbReference>
<feature type="transmembrane region" description="Helical" evidence="1">
    <location>
        <begin position="457"/>
        <end position="475"/>
    </location>
</feature>
<keyword evidence="3" id="KW-0378">Hydrolase</keyword>
<feature type="transmembrane region" description="Helical" evidence="1">
    <location>
        <begin position="392"/>
        <end position="413"/>
    </location>
</feature>
<keyword evidence="1" id="KW-0812">Transmembrane</keyword>
<dbReference type="RefSeq" id="WP_378580532.1">
    <property type="nucleotide sequence ID" value="NZ_JBHSFQ010000058.1"/>
</dbReference>
<sequence length="516" mass="53391">MPDPRRARPGRAPGRVWAIALAVGAAVAVAAYATMPSGGPGPVELEGDAELAATVADAIEGRETQVQGLSVAVIDGDGTTAVTGGTADGSAPITADTPFETGSVFKVVTAMALADMAEDGTTSLDRTLGDVFPDVGFSSPETAAITLEQLANHQSGLERVPAEELASSSNHVFLATDPYRSFAPLTESLAAAVPRNQGEWAYSNFGFAVLGEALAREAGTSYAELVRERVLDPVGMDDTFILGADTDTVPEGAALPHMEAGARSQPWNAVAYAPAGIGTWTTTADLERFLRAVVDGTAPGMSATEAAYDGPTEETRLGLAWMTTDFGDGVRLVQHSGGTFGSTAFVAFQDDRAVVALSNSFQIDVSFVGPAALGAPEVVTVAEGGMSFSPAVGLWTTLPLVLLPVLLAVTLMIRRRTLIGQRPLDRLRIISMPLGALAVLVAALRMGSWVYTPPVLWALAIGAVAASIAVGAWFWPRVATNAARWRWLHAVLFVLSVAVSLALGGAALAGLVLANG</sequence>
<gene>
    <name evidence="3" type="ORF">ACFO4E_29550</name>
</gene>
<dbReference type="InterPro" id="IPR001466">
    <property type="entry name" value="Beta-lactam-related"/>
</dbReference>
<feature type="transmembrane region" description="Helical" evidence="1">
    <location>
        <begin position="12"/>
        <end position="33"/>
    </location>
</feature>